<dbReference type="NCBIfam" id="TIGR01665">
    <property type="entry name" value="put_anti_recept"/>
    <property type="match status" value="1"/>
</dbReference>
<dbReference type="PATRIC" id="fig|1502.177.peg.1666"/>
<accession>A0A127EIC8</accession>
<dbReference type="Proteomes" id="UP000070260">
    <property type="component" value="Chromosome"/>
</dbReference>
<reference evidence="2 3" key="1">
    <citation type="journal article" date="2016" name="PLoS ONE">
        <title>Plasmid Characterization and Chromosome Analysis of Two netF+ Clostridium perfringens Isolates Associated with Foal and Canine Necrotizing Enteritis.</title>
        <authorList>
            <person name="Mehdizadeh Gohari I."/>
            <person name="Kropinski A.M."/>
            <person name="Weese S.J."/>
            <person name="Parreira V.R."/>
            <person name="Whitehead A.E."/>
            <person name="Boerlin P."/>
            <person name="Prescott J.F."/>
        </authorList>
    </citation>
    <scope>NUCLEOTIDE SEQUENCE [LARGE SCALE GENOMIC DNA]</scope>
    <source>
        <strain evidence="2 3">JP838</strain>
    </source>
</reference>
<dbReference type="Pfam" id="PF06605">
    <property type="entry name" value="Prophage_tail"/>
    <property type="match status" value="1"/>
</dbReference>
<evidence type="ECO:0000313" key="3">
    <source>
        <dbReference type="Proteomes" id="UP000070260"/>
    </source>
</evidence>
<dbReference type="AlphaFoldDB" id="A0A127EIC8"/>
<dbReference type="RefSeq" id="WP_061428024.1">
    <property type="nucleotide sequence ID" value="NZ_CATNZO010000001.1"/>
</dbReference>
<protein>
    <recommendedName>
        <fullName evidence="1">Tail spike domain-containing protein</fullName>
    </recommendedName>
</protein>
<evidence type="ECO:0000259" key="1">
    <source>
        <dbReference type="Pfam" id="PF06605"/>
    </source>
</evidence>
<dbReference type="InterPro" id="IPR010572">
    <property type="entry name" value="Tail_dom"/>
</dbReference>
<evidence type="ECO:0000313" key="2">
    <source>
        <dbReference type="EMBL" id="AMN35719.1"/>
    </source>
</evidence>
<dbReference type="OrthoDB" id="4387735at2"/>
<gene>
    <name evidence="2" type="ORF">JFP838_08135</name>
</gene>
<dbReference type="EMBL" id="CP010994">
    <property type="protein sequence ID" value="AMN35719.1"/>
    <property type="molecule type" value="Genomic_DNA"/>
</dbReference>
<dbReference type="InterPro" id="IPR007119">
    <property type="entry name" value="Phage_tail_spike_N"/>
</dbReference>
<name>A0A127EIC8_CLOPF</name>
<proteinExistence type="predicted"/>
<sequence length="634" mass="72048">MNDNMIVLYQERETNFTHNGICVLNNICIKAEIEEELNGIYNLNLEFLIHNNNTWKEITEDRIIKVNSYYTDQLFRIVNTRLVGRNKLKVFCRHIFFDLGKNYLEDIRAENRSGASALEYFLRNTIDQHPFTCTSDITDINTLYAVNMGFLEMLNGDRDNTFISRWGGEIEINNFNFSINKRRGQDRGVQIRYGKNMLSIERYINRESIITRVKPFGFDGITLDKGEFVESPLINKYPVGITTKVKFEDIKVKRDPNNNEEEGFETLPEAQRALREEARKLFDELDLDKPKTTYKVDFISLEDTDQYKTAAILERCWLGDTVTIIDEDLGIDIKNRIVSYKFDCLSNRYVELVLGNKLETIFNVLDNNLTNGNSNDSTGSGSAGGDIGNGNIDIDKILQQAQENAKQLMENGIVDSHVVVRKNEILIMEDTTDIAQAKRLVRANRNGIFCLTEGYNSTPKTAITADGINATAITFGELNGRLIMADTIEANALTVNAVKKIREDLVTQAQLKVEVDKINLKVSSIEQTKLYTLFINPINGTSFRVGVDELILKAQIQEQELTGEVTDISNTIDPRRVTWIRKSSDEAGDIEWNKKYESGARQIKITRADLVKNTANFACQLHDGKGNVLAKGFL</sequence>
<organism evidence="2 3">
    <name type="scientific">Clostridium perfringens</name>
    <dbReference type="NCBI Taxonomy" id="1502"/>
    <lineage>
        <taxon>Bacteria</taxon>
        <taxon>Bacillati</taxon>
        <taxon>Bacillota</taxon>
        <taxon>Clostridia</taxon>
        <taxon>Eubacteriales</taxon>
        <taxon>Clostridiaceae</taxon>
        <taxon>Clostridium</taxon>
    </lineage>
</organism>
<feature type="domain" description="Tail spike" evidence="1">
    <location>
        <begin position="96"/>
        <end position="362"/>
    </location>
</feature>